<dbReference type="RefSeq" id="WP_283756116.1">
    <property type="nucleotide sequence ID" value="NZ_JAQOSP010000150.1"/>
</dbReference>
<dbReference type="Pfam" id="PF09651">
    <property type="entry name" value="Cas_APE2256"/>
    <property type="match status" value="1"/>
</dbReference>
<evidence type="ECO:0000259" key="1">
    <source>
        <dbReference type="Pfam" id="PF09651"/>
    </source>
</evidence>
<organism evidence="2 3">
    <name type="scientific">Roseofilum acuticapitatum BLCC-M154</name>
    <dbReference type="NCBI Taxonomy" id="3022444"/>
    <lineage>
        <taxon>Bacteria</taxon>
        <taxon>Bacillati</taxon>
        <taxon>Cyanobacteriota</taxon>
        <taxon>Cyanophyceae</taxon>
        <taxon>Desertifilales</taxon>
        <taxon>Desertifilaceae</taxon>
        <taxon>Roseofilum</taxon>
        <taxon>Roseofilum acuticapitatum</taxon>
    </lineage>
</organism>
<dbReference type="Proteomes" id="UP001235303">
    <property type="component" value="Unassembled WGS sequence"/>
</dbReference>
<comment type="caution">
    <text evidence="2">The sequence shown here is derived from an EMBL/GenBank/DDBJ whole genome shotgun (WGS) entry which is preliminary data.</text>
</comment>
<dbReference type="EMBL" id="JAQOSP010000150">
    <property type="protein sequence ID" value="MDJ1172366.1"/>
    <property type="molecule type" value="Genomic_DNA"/>
</dbReference>
<dbReference type="InterPro" id="IPR013442">
    <property type="entry name" value="SSO1393-like"/>
</dbReference>
<reference evidence="2 3" key="1">
    <citation type="submission" date="2023-01" db="EMBL/GenBank/DDBJ databases">
        <title>Novel diversity within Roseofilum (Cyanobacteria; Desertifilaceae) from marine benthic mats with descriptions of four novel species.</title>
        <authorList>
            <person name="Wang Y."/>
            <person name="Berthold D.E."/>
            <person name="Hu J."/>
            <person name="Lefler F.W."/>
            <person name="Laughinghouse H.D. IV."/>
        </authorList>
    </citation>
    <scope>NUCLEOTIDE SEQUENCE [LARGE SCALE GENOMIC DNA]</scope>
    <source>
        <strain evidence="2 3">BLCC-M154</strain>
    </source>
</reference>
<keyword evidence="3" id="KW-1185">Reference proteome</keyword>
<protein>
    <submittedName>
        <fullName evidence="2">CRISPR-associated protein</fullName>
    </submittedName>
</protein>
<dbReference type="Gene3D" id="3.40.50.10770">
    <property type="entry name" value="Hypothetical protein VC1899 like domain (Restriction endonuclease-like)"/>
    <property type="match status" value="1"/>
</dbReference>
<evidence type="ECO:0000313" key="2">
    <source>
        <dbReference type="EMBL" id="MDJ1172366.1"/>
    </source>
</evidence>
<dbReference type="Gene3D" id="1.10.196.30">
    <property type="match status" value="1"/>
</dbReference>
<evidence type="ECO:0000313" key="3">
    <source>
        <dbReference type="Proteomes" id="UP001235303"/>
    </source>
</evidence>
<proteinExistence type="predicted"/>
<feature type="domain" description="CRISPR system ring nuclease SSO1393-like" evidence="1">
    <location>
        <begin position="72"/>
        <end position="204"/>
    </location>
</feature>
<dbReference type="CDD" id="cd09742">
    <property type="entry name" value="Csm6_III-A"/>
    <property type="match status" value="1"/>
</dbReference>
<sequence length="372" mass="42165">MSKVIISTVGTSLLTKQIDNKNQEERDWNKILRDYANLTAEQTPEKVKEIIEILKTRAKQTLKNKSIKNIRASSAELNGIYGLYEEQIDKAKQDVHWLIATDTAQGEATAQVVNQFLISQNIPAQVYQPKGLSTLTTQAFTEGIDDLLDHLRSVLEGYDKVIFNLVGSFKSLQGYLNTIGMLYADEIIYIFEGENSELIKIPRLPIKVDEDKLKEYVVPLAFMDTGLGLSPSEVQGIPEAMIGDIDGEKVLSTWGKLIWDASKESFLSKDLLDLKRIQYSDRFREDYNKIKNDRERTKLQEVLVKVSVLLEKSNGSTSLLKQDGGIQYDKYTNKGDIEHFRVTQGLRVSCTTENGVLHLRRYGKEPEVNNNP</sequence>
<name>A0ABT7AZN8_9CYAN</name>
<accession>A0ABT7AZN8</accession>
<gene>
    <name evidence="2" type="ORF">PMG71_23330</name>
</gene>